<comment type="subcellular location">
    <subcellularLocation>
        <location evidence="1">Membrane</location>
        <topology evidence="1">Single-pass type II membrane protein</topology>
    </subcellularLocation>
</comment>
<evidence type="ECO:0000256" key="1">
    <source>
        <dbReference type="ARBA" id="ARBA00004606"/>
    </source>
</evidence>
<comment type="caution">
    <text evidence="8">The sequence shown here is derived from an EMBL/GenBank/DDBJ whole genome shotgun (WGS) entry which is preliminary data.</text>
</comment>
<organism evidence="8 9">
    <name type="scientific">Arabis nemorensis</name>
    <dbReference type="NCBI Taxonomy" id="586526"/>
    <lineage>
        <taxon>Eukaryota</taxon>
        <taxon>Viridiplantae</taxon>
        <taxon>Streptophyta</taxon>
        <taxon>Embryophyta</taxon>
        <taxon>Tracheophyta</taxon>
        <taxon>Spermatophyta</taxon>
        <taxon>Magnoliopsida</taxon>
        <taxon>eudicotyledons</taxon>
        <taxon>Gunneridae</taxon>
        <taxon>Pentapetalae</taxon>
        <taxon>rosids</taxon>
        <taxon>malvids</taxon>
        <taxon>Brassicales</taxon>
        <taxon>Brassicaceae</taxon>
        <taxon>Arabideae</taxon>
        <taxon>Arabis</taxon>
    </lineage>
</organism>
<sequence>MVMEMEEGVKDNSAVSTPKSRHTNQSRSLLPIRLLQILLLLLVLTLGISVVGIHMIKFLKFQHLDPVAPTTLISMYDHGTVALDSFIRPPLNVWHTMNDSELLWRASMVPRRNGYPFKRVPKLAFMFLTKGSLPFAPLWEMFFKGNEGLYSIYVHSLPNYKSSFSKSSVFYRRYIPSQAVAWGEMSMAEAERRLLANALLDISNEWFVLVSESCVPLRGFGFIYNYISGSRYSFMGCADEEGRDGRGRYNIEMEPEITLSQWRKGSQWFEINRKLALEIVQDTTYYPKFKEFCKQPCYNDEHYFPTMLAVKHRILLANRTLTWTDWSRGGAHPATFGKADVTETFLKKLPGAKSCLYNDQQSQVCYLFARKFSPSALEPLLKLAPKILGF</sequence>
<evidence type="ECO:0000256" key="2">
    <source>
        <dbReference type="ARBA" id="ARBA00022676"/>
    </source>
</evidence>
<gene>
    <name evidence="8" type="ORF">ANE_LOCUS10975</name>
</gene>
<proteinExistence type="predicted"/>
<evidence type="ECO:0000256" key="7">
    <source>
        <dbReference type="SAM" id="Phobius"/>
    </source>
</evidence>
<dbReference type="InterPro" id="IPR003406">
    <property type="entry name" value="Glyco_trans_14"/>
</dbReference>
<keyword evidence="7" id="KW-1133">Transmembrane helix</keyword>
<evidence type="ECO:0000256" key="6">
    <source>
        <dbReference type="SAM" id="MobiDB-lite"/>
    </source>
</evidence>
<keyword evidence="4 7" id="KW-0472">Membrane</keyword>
<feature type="transmembrane region" description="Helical" evidence="7">
    <location>
        <begin position="34"/>
        <end position="56"/>
    </location>
</feature>
<keyword evidence="5" id="KW-0325">Glycoprotein</keyword>
<dbReference type="EMBL" id="CABITT030000004">
    <property type="protein sequence ID" value="VVB00531.1"/>
    <property type="molecule type" value="Genomic_DNA"/>
</dbReference>
<keyword evidence="7" id="KW-0812">Transmembrane</keyword>
<evidence type="ECO:0000256" key="3">
    <source>
        <dbReference type="ARBA" id="ARBA00022679"/>
    </source>
</evidence>
<dbReference type="PANTHER" id="PTHR31042">
    <property type="entry name" value="CORE-2/I-BRANCHING BETA-1,6-N-ACETYLGLUCOSAMINYLTRANSFERASE FAMILY PROTEIN-RELATED"/>
    <property type="match status" value="1"/>
</dbReference>
<protein>
    <submittedName>
        <fullName evidence="8">Uncharacterized protein</fullName>
    </submittedName>
</protein>
<dbReference type="PANTHER" id="PTHR31042:SF81">
    <property type="entry name" value="CORE-2_I-BRANCHING BETA-1,6-N-ACETYLGLUCOSAMINYLTRANSFERASE FAMILY PROTEIN"/>
    <property type="match status" value="1"/>
</dbReference>
<keyword evidence="2" id="KW-0328">Glycosyltransferase</keyword>
<accession>A0A565BFX3</accession>
<evidence type="ECO:0000313" key="9">
    <source>
        <dbReference type="Proteomes" id="UP000489600"/>
    </source>
</evidence>
<name>A0A565BFX3_9BRAS</name>
<evidence type="ECO:0000313" key="8">
    <source>
        <dbReference type="EMBL" id="VVB00531.1"/>
    </source>
</evidence>
<dbReference type="Proteomes" id="UP000489600">
    <property type="component" value="Unassembled WGS sequence"/>
</dbReference>
<dbReference type="OrthoDB" id="191334at2759"/>
<evidence type="ECO:0000256" key="4">
    <source>
        <dbReference type="ARBA" id="ARBA00023136"/>
    </source>
</evidence>
<dbReference type="AlphaFoldDB" id="A0A565BFX3"/>
<reference evidence="8" key="1">
    <citation type="submission" date="2019-07" db="EMBL/GenBank/DDBJ databases">
        <authorList>
            <person name="Dittberner H."/>
        </authorList>
    </citation>
    <scope>NUCLEOTIDE SEQUENCE [LARGE SCALE GENOMIC DNA]</scope>
</reference>
<dbReference type="GO" id="GO:0016020">
    <property type="term" value="C:membrane"/>
    <property type="evidence" value="ECO:0007669"/>
    <property type="project" value="UniProtKB-SubCell"/>
</dbReference>
<keyword evidence="3" id="KW-0808">Transferase</keyword>
<keyword evidence="9" id="KW-1185">Reference proteome</keyword>
<dbReference type="Pfam" id="PF02485">
    <property type="entry name" value="Branch"/>
    <property type="match status" value="1"/>
</dbReference>
<evidence type="ECO:0000256" key="5">
    <source>
        <dbReference type="ARBA" id="ARBA00023180"/>
    </source>
</evidence>
<feature type="region of interest" description="Disordered" evidence="6">
    <location>
        <begin position="1"/>
        <end position="22"/>
    </location>
</feature>
<dbReference type="GO" id="GO:0016757">
    <property type="term" value="F:glycosyltransferase activity"/>
    <property type="evidence" value="ECO:0007669"/>
    <property type="project" value="UniProtKB-KW"/>
</dbReference>
<dbReference type="InterPro" id="IPR044174">
    <property type="entry name" value="BC10-like"/>
</dbReference>